<keyword evidence="2" id="KW-1185">Reference proteome</keyword>
<accession>A0A2I1M9R6</accession>
<gene>
    <name evidence="1" type="primary">casB</name>
    <name evidence="1" type="ORF">CYJ34_03470</name>
</gene>
<dbReference type="Pfam" id="PF09485">
    <property type="entry name" value="CRISPR_Cse2"/>
    <property type="match status" value="1"/>
</dbReference>
<reference evidence="1 2" key="1">
    <citation type="submission" date="2017-12" db="EMBL/GenBank/DDBJ databases">
        <title>Phylogenetic diversity of female urinary microbiome.</title>
        <authorList>
            <person name="Thomas-White K."/>
            <person name="Wolfe A.J."/>
        </authorList>
    </citation>
    <scope>NUCLEOTIDE SEQUENCE [LARGE SCALE GENOMIC DNA]</scope>
    <source>
        <strain evidence="1 2">UMB0119</strain>
    </source>
</reference>
<sequence length="206" mass="23655">MSNKNDINKPSVYGVTANILNNIVSNLDASATKATLANLRNSISKPYSQTIGVFSTFYKYLPDSFISEYGDLSYKEKAIITSLQIFAVHQQGNSQSVLLEADDENKYKNIGYALKVLRTDENAKSTDRRFNAMISADTFEEFTFHLRQLISLLKSRSDQKVNYAKLAQDLYYFQIPSMRENIKLSWAKEYYKFTNKEKDNKGEENE</sequence>
<name>A0A2I1M9R6_9FIRM</name>
<dbReference type="CDD" id="cd09731">
    <property type="entry name" value="Cse2_I-E"/>
    <property type="match status" value="1"/>
</dbReference>
<dbReference type="NCBIfam" id="TIGR02548">
    <property type="entry name" value="casB_cse2"/>
    <property type="match status" value="1"/>
</dbReference>
<evidence type="ECO:0000313" key="2">
    <source>
        <dbReference type="Proteomes" id="UP000234335"/>
    </source>
</evidence>
<dbReference type="InterPro" id="IPR038287">
    <property type="entry name" value="Cse2_sf"/>
</dbReference>
<dbReference type="Gene3D" id="1.10.520.40">
    <property type="entry name" value="CRISPR-associated protein Cse2"/>
    <property type="match status" value="1"/>
</dbReference>
<evidence type="ECO:0000313" key="1">
    <source>
        <dbReference type="EMBL" id="PKZ16858.1"/>
    </source>
</evidence>
<dbReference type="InterPro" id="IPR013382">
    <property type="entry name" value="CRISPR-assoc_prot_Cse2"/>
</dbReference>
<proteinExistence type="predicted"/>
<organism evidence="1 2">
    <name type="scientific">Anaerococcus octavius</name>
    <dbReference type="NCBI Taxonomy" id="54007"/>
    <lineage>
        <taxon>Bacteria</taxon>
        <taxon>Bacillati</taxon>
        <taxon>Bacillota</taxon>
        <taxon>Tissierellia</taxon>
        <taxon>Tissierellales</taxon>
        <taxon>Peptoniphilaceae</taxon>
        <taxon>Anaerococcus</taxon>
    </lineage>
</organism>
<protein>
    <submittedName>
        <fullName evidence="1">Type I-E CRISPR-associated protein Cse2/CasB</fullName>
    </submittedName>
</protein>
<dbReference type="RefSeq" id="WP_101539957.1">
    <property type="nucleotide sequence ID" value="NZ_PKGS01000002.1"/>
</dbReference>
<dbReference type="AlphaFoldDB" id="A0A2I1M9R6"/>
<dbReference type="EMBL" id="PKGS01000002">
    <property type="protein sequence ID" value="PKZ16858.1"/>
    <property type="molecule type" value="Genomic_DNA"/>
</dbReference>
<comment type="caution">
    <text evidence="1">The sequence shown here is derived from an EMBL/GenBank/DDBJ whole genome shotgun (WGS) entry which is preliminary data.</text>
</comment>
<dbReference type="Proteomes" id="UP000234335">
    <property type="component" value="Unassembled WGS sequence"/>
</dbReference>